<keyword evidence="7" id="KW-1185">Reference proteome</keyword>
<dbReference type="AlphaFoldDB" id="A0A926I321"/>
<dbReference type="InterPro" id="IPR044946">
    <property type="entry name" value="Restrct_endonuc_typeI_TRD_sf"/>
</dbReference>
<dbReference type="InterPro" id="IPR052021">
    <property type="entry name" value="Type-I_RS_S_subunit"/>
</dbReference>
<protein>
    <submittedName>
        <fullName evidence="6">Restriction endonuclease subunit S</fullName>
    </submittedName>
</protein>
<evidence type="ECO:0000256" key="1">
    <source>
        <dbReference type="ARBA" id="ARBA00010923"/>
    </source>
</evidence>
<keyword evidence="3" id="KW-0238">DNA-binding</keyword>
<evidence type="ECO:0000256" key="2">
    <source>
        <dbReference type="ARBA" id="ARBA00022747"/>
    </source>
</evidence>
<evidence type="ECO:0000259" key="5">
    <source>
        <dbReference type="Pfam" id="PF01420"/>
    </source>
</evidence>
<keyword evidence="2" id="KW-0680">Restriction system</keyword>
<feature type="region of interest" description="Disordered" evidence="4">
    <location>
        <begin position="1"/>
        <end position="20"/>
    </location>
</feature>
<reference evidence="6" key="1">
    <citation type="submission" date="2020-08" db="EMBL/GenBank/DDBJ databases">
        <title>Genome public.</title>
        <authorList>
            <person name="Liu C."/>
            <person name="Sun Q."/>
        </authorList>
    </citation>
    <scope>NUCLEOTIDE SEQUENCE</scope>
    <source>
        <strain evidence="6">NSJ-32</strain>
    </source>
</reference>
<dbReference type="EMBL" id="JACRSQ010000045">
    <property type="protein sequence ID" value="MBC8545088.1"/>
    <property type="molecule type" value="Genomic_DNA"/>
</dbReference>
<dbReference type="GO" id="GO:0004519">
    <property type="term" value="F:endonuclease activity"/>
    <property type="evidence" value="ECO:0007669"/>
    <property type="project" value="UniProtKB-KW"/>
</dbReference>
<dbReference type="Pfam" id="PF01420">
    <property type="entry name" value="Methylase_S"/>
    <property type="match status" value="1"/>
</dbReference>
<feature type="domain" description="Type I restriction modification DNA specificity" evidence="5">
    <location>
        <begin position="43"/>
        <end position="144"/>
    </location>
</feature>
<comment type="similarity">
    <text evidence="1">Belongs to the type-I restriction system S methylase family.</text>
</comment>
<dbReference type="PANTHER" id="PTHR30408:SF12">
    <property type="entry name" value="TYPE I RESTRICTION ENZYME MJAVIII SPECIFICITY SUBUNIT"/>
    <property type="match status" value="1"/>
</dbReference>
<dbReference type="InterPro" id="IPR000055">
    <property type="entry name" value="Restrct_endonuc_typeI_TRD"/>
</dbReference>
<dbReference type="Proteomes" id="UP000657006">
    <property type="component" value="Unassembled WGS sequence"/>
</dbReference>
<keyword evidence="6" id="KW-0378">Hydrolase</keyword>
<dbReference type="PANTHER" id="PTHR30408">
    <property type="entry name" value="TYPE-1 RESTRICTION ENZYME ECOKI SPECIFICITY PROTEIN"/>
    <property type="match status" value="1"/>
</dbReference>
<comment type="caution">
    <text evidence="6">The sequence shown here is derived from an EMBL/GenBank/DDBJ whole genome shotgun (WGS) entry which is preliminary data.</text>
</comment>
<evidence type="ECO:0000256" key="3">
    <source>
        <dbReference type="ARBA" id="ARBA00023125"/>
    </source>
</evidence>
<dbReference type="GO" id="GO:0003677">
    <property type="term" value="F:DNA binding"/>
    <property type="evidence" value="ECO:0007669"/>
    <property type="project" value="UniProtKB-KW"/>
</dbReference>
<organism evidence="6 7">
    <name type="scientific">Bianquea renquensis</name>
    <dbReference type="NCBI Taxonomy" id="2763661"/>
    <lineage>
        <taxon>Bacteria</taxon>
        <taxon>Bacillati</taxon>
        <taxon>Bacillota</taxon>
        <taxon>Clostridia</taxon>
        <taxon>Eubacteriales</taxon>
        <taxon>Bianqueaceae</taxon>
        <taxon>Bianquea</taxon>
    </lineage>
</organism>
<accession>A0A926I321</accession>
<keyword evidence="6" id="KW-0540">Nuclease</keyword>
<evidence type="ECO:0000313" key="7">
    <source>
        <dbReference type="Proteomes" id="UP000657006"/>
    </source>
</evidence>
<evidence type="ECO:0000313" key="6">
    <source>
        <dbReference type="EMBL" id="MBC8545088.1"/>
    </source>
</evidence>
<evidence type="ECO:0000256" key="4">
    <source>
        <dbReference type="SAM" id="MobiDB-lite"/>
    </source>
</evidence>
<dbReference type="Gene3D" id="3.90.220.20">
    <property type="entry name" value="DNA methylase specificity domains"/>
    <property type="match status" value="1"/>
</dbReference>
<dbReference type="GO" id="GO:0009307">
    <property type="term" value="P:DNA restriction-modification system"/>
    <property type="evidence" value="ECO:0007669"/>
    <property type="project" value="UniProtKB-KW"/>
</dbReference>
<sequence length="184" mass="20957">MDSIVDVRDGTHDSPSPTESGKYLITSRHLLPYAVDRSDAYFISETDYEKANERSKVEYGDILFSMIGTIGIISFITDKEIDFAIKNVGLFRTSQNPNIRYFILSYLKSKIEENYIASYMAGSTQSYVSLNVLRKIPLILPPNDVLQHFEKQVAPLYARMIENTHEISKLNDLKDVITTSMSSR</sequence>
<feature type="compositionally biased region" description="Basic and acidic residues" evidence="4">
    <location>
        <begin position="1"/>
        <end position="12"/>
    </location>
</feature>
<name>A0A926I321_9FIRM</name>
<gene>
    <name evidence="6" type="ORF">H8730_16230</name>
</gene>
<dbReference type="SUPFAM" id="SSF116734">
    <property type="entry name" value="DNA methylase specificity domain"/>
    <property type="match status" value="1"/>
</dbReference>
<keyword evidence="6" id="KW-0255">Endonuclease</keyword>
<proteinExistence type="inferred from homology"/>